<dbReference type="KEGG" id="dti:Desti_2666"/>
<accession>I4C704</accession>
<reference evidence="2" key="1">
    <citation type="submission" date="2012-06" db="EMBL/GenBank/DDBJ databases">
        <title>Complete sequence of chromosome of Desulfomonile tiedjei DSM 6799.</title>
        <authorList>
            <person name="Lucas S."/>
            <person name="Copeland A."/>
            <person name="Lapidus A."/>
            <person name="Glavina del Rio T."/>
            <person name="Dalin E."/>
            <person name="Tice H."/>
            <person name="Bruce D."/>
            <person name="Goodwin L."/>
            <person name="Pitluck S."/>
            <person name="Peters L."/>
            <person name="Ovchinnikova G."/>
            <person name="Zeytun A."/>
            <person name="Lu M."/>
            <person name="Kyrpides N."/>
            <person name="Mavromatis K."/>
            <person name="Ivanova N."/>
            <person name="Brettin T."/>
            <person name="Detter J.C."/>
            <person name="Han C."/>
            <person name="Larimer F."/>
            <person name="Land M."/>
            <person name="Hauser L."/>
            <person name="Markowitz V."/>
            <person name="Cheng J.-F."/>
            <person name="Hugenholtz P."/>
            <person name="Woyke T."/>
            <person name="Wu D."/>
            <person name="Spring S."/>
            <person name="Schroeder M."/>
            <person name="Brambilla E."/>
            <person name="Klenk H.-P."/>
            <person name="Eisen J.A."/>
        </authorList>
    </citation>
    <scope>NUCLEOTIDE SEQUENCE [LARGE SCALE GENOMIC DNA]</scope>
    <source>
        <strain evidence="2">ATCC 49306 / DSM 6799 / DCB-1</strain>
    </source>
</reference>
<protein>
    <submittedName>
        <fullName evidence="1">Uncharacterized protein</fullName>
    </submittedName>
</protein>
<name>I4C704_DESTA</name>
<dbReference type="AlphaFoldDB" id="I4C704"/>
<evidence type="ECO:0000313" key="1">
    <source>
        <dbReference type="EMBL" id="AFM25345.1"/>
    </source>
</evidence>
<dbReference type="STRING" id="706587.Desti_2666"/>
<dbReference type="HOGENOM" id="CLU_3098196_0_0_7"/>
<gene>
    <name evidence="1" type="ordered locus">Desti_2666</name>
</gene>
<sequence length="51" mass="5711">MDKWFRIALFFVLAVFSAQLVFAREGRLPDRPADNIETTKSIKVATKPASG</sequence>
<evidence type="ECO:0000313" key="2">
    <source>
        <dbReference type="Proteomes" id="UP000006055"/>
    </source>
</evidence>
<proteinExistence type="predicted"/>
<keyword evidence="2" id="KW-1185">Reference proteome</keyword>
<organism evidence="1 2">
    <name type="scientific">Desulfomonile tiedjei (strain ATCC 49306 / DSM 6799 / DCB-1)</name>
    <dbReference type="NCBI Taxonomy" id="706587"/>
    <lineage>
        <taxon>Bacteria</taxon>
        <taxon>Pseudomonadati</taxon>
        <taxon>Thermodesulfobacteriota</taxon>
        <taxon>Desulfomonilia</taxon>
        <taxon>Desulfomonilales</taxon>
        <taxon>Desulfomonilaceae</taxon>
        <taxon>Desulfomonile</taxon>
    </lineage>
</organism>
<dbReference type="Proteomes" id="UP000006055">
    <property type="component" value="Chromosome"/>
</dbReference>
<dbReference type="EMBL" id="CP003360">
    <property type="protein sequence ID" value="AFM25345.1"/>
    <property type="molecule type" value="Genomic_DNA"/>
</dbReference>